<dbReference type="InterPro" id="IPR029052">
    <property type="entry name" value="Metallo-depent_PP-like"/>
</dbReference>
<dbReference type="PANTHER" id="PTHR42988">
    <property type="entry name" value="PHOSPHOHYDROLASE"/>
    <property type="match status" value="1"/>
</dbReference>
<reference evidence="6 7" key="1">
    <citation type="submission" date="2022-04" db="EMBL/GenBank/DDBJ databases">
        <title>Gracilibacillus sp. isolated from saltern.</title>
        <authorList>
            <person name="Won M."/>
            <person name="Lee C.-M."/>
            <person name="Woen H.-Y."/>
            <person name="Kwon S.-W."/>
        </authorList>
    </citation>
    <scope>NUCLEOTIDE SEQUENCE [LARGE SCALE GENOMIC DNA]</scope>
    <source>
        <strain evidence="6 7">SSPM10-3</strain>
    </source>
</reference>
<sequence>MNELKFIHLTDTHVLKEYEGSFLEGLDKIHTNPSSQLTKILQYAESNKEQLDFILISGDLVHEGDVEDYQYYKSLLEEHTTLPVYLSLGNHDVTAAYWETFHGKTDCNDELFYTEEVNGYRLIVLDSSYDKSGTGYVSEEQLAWLKAQLAETTENGSVVVVHHPIDEAQTFGEHSLKNSKELLDVVQNQEEVIAVLSGHIHQNLIEQYSGFISSAAEGSCFGVEFDGVQAHFTNNSAFNVCTIKNKQLKIQVNRVRETNKVLFSYGIDEMTHA</sequence>
<dbReference type="InterPro" id="IPR004843">
    <property type="entry name" value="Calcineurin-like_PHP"/>
</dbReference>
<evidence type="ECO:0000256" key="3">
    <source>
        <dbReference type="ARBA" id="ARBA00023004"/>
    </source>
</evidence>
<dbReference type="SUPFAM" id="SSF56300">
    <property type="entry name" value="Metallo-dependent phosphatases"/>
    <property type="match status" value="1"/>
</dbReference>
<dbReference type="PANTHER" id="PTHR42988:SF2">
    <property type="entry name" value="CYCLIC NUCLEOTIDE PHOSPHODIESTERASE CBUA0032-RELATED"/>
    <property type="match status" value="1"/>
</dbReference>
<keyword evidence="7" id="KW-1185">Reference proteome</keyword>
<evidence type="ECO:0000256" key="1">
    <source>
        <dbReference type="ARBA" id="ARBA00022723"/>
    </source>
</evidence>
<dbReference type="Gene3D" id="3.60.21.10">
    <property type="match status" value="1"/>
</dbReference>
<evidence type="ECO:0000259" key="5">
    <source>
        <dbReference type="Pfam" id="PF00149"/>
    </source>
</evidence>
<evidence type="ECO:0000256" key="4">
    <source>
        <dbReference type="ARBA" id="ARBA00025742"/>
    </source>
</evidence>
<dbReference type="InterPro" id="IPR050884">
    <property type="entry name" value="CNP_phosphodiesterase-III"/>
</dbReference>
<accession>A0ABY4GJ41</accession>
<proteinExistence type="inferred from homology"/>
<evidence type="ECO:0000313" key="7">
    <source>
        <dbReference type="Proteomes" id="UP000831537"/>
    </source>
</evidence>
<dbReference type="EMBL" id="CP095071">
    <property type="protein sequence ID" value="UOQ84373.1"/>
    <property type="molecule type" value="Genomic_DNA"/>
</dbReference>
<keyword evidence="1" id="KW-0479">Metal-binding</keyword>
<evidence type="ECO:0000313" key="6">
    <source>
        <dbReference type="EMBL" id="UOQ84373.1"/>
    </source>
</evidence>
<dbReference type="Proteomes" id="UP000831537">
    <property type="component" value="Chromosome"/>
</dbReference>
<comment type="similarity">
    <text evidence="4">Belongs to the cyclic nucleotide phosphodiesterase class-III family.</text>
</comment>
<dbReference type="RefSeq" id="WP_244742027.1">
    <property type="nucleotide sequence ID" value="NZ_CP095071.1"/>
</dbReference>
<gene>
    <name evidence="6" type="ORF">MUN87_17005</name>
</gene>
<name>A0ABY4GJ41_9BACI</name>
<protein>
    <submittedName>
        <fullName evidence="6">Metallophosphoesterase</fullName>
    </submittedName>
</protein>
<keyword evidence="3" id="KW-0408">Iron</keyword>
<feature type="domain" description="Calcineurin-like phosphoesterase" evidence="5">
    <location>
        <begin position="4"/>
        <end position="202"/>
    </location>
</feature>
<dbReference type="Pfam" id="PF00149">
    <property type="entry name" value="Metallophos"/>
    <property type="match status" value="1"/>
</dbReference>
<keyword evidence="2" id="KW-0378">Hydrolase</keyword>
<organism evidence="6 7">
    <name type="scientific">Gracilibacillus salinarum</name>
    <dbReference type="NCBI Taxonomy" id="2932255"/>
    <lineage>
        <taxon>Bacteria</taxon>
        <taxon>Bacillati</taxon>
        <taxon>Bacillota</taxon>
        <taxon>Bacilli</taxon>
        <taxon>Bacillales</taxon>
        <taxon>Bacillaceae</taxon>
        <taxon>Gracilibacillus</taxon>
    </lineage>
</organism>
<evidence type="ECO:0000256" key="2">
    <source>
        <dbReference type="ARBA" id="ARBA00022801"/>
    </source>
</evidence>